<sequence length="137" mass="15579">MIKFDNPYTEGDLRLSVLRLSVLRLSKLWRRLWEYTIQETASLCGLPGGLHFLRWLHDGREPRRRRTADQTTEKLQIPVFENQKLQFNFPINHPLYVGASAGTGVLNDAIDAVENGQLASLDVRIDDSTPQITGVYG</sequence>
<dbReference type="Proteomes" id="UP000199215">
    <property type="component" value="Unassembled WGS sequence"/>
</dbReference>
<keyword evidence="2" id="KW-1185">Reference proteome</keyword>
<dbReference type="AlphaFoldDB" id="A0A1H6JZT1"/>
<name>A0A1H6JZT1_9EURY</name>
<evidence type="ECO:0000313" key="1">
    <source>
        <dbReference type="EMBL" id="SEH65522.1"/>
    </source>
</evidence>
<evidence type="ECO:0000313" key="2">
    <source>
        <dbReference type="Proteomes" id="UP000199215"/>
    </source>
</evidence>
<organism evidence="1 2">
    <name type="scientific">Halopenitus malekzadehii</name>
    <dbReference type="NCBI Taxonomy" id="1267564"/>
    <lineage>
        <taxon>Archaea</taxon>
        <taxon>Methanobacteriati</taxon>
        <taxon>Methanobacteriota</taxon>
        <taxon>Stenosarchaea group</taxon>
        <taxon>Halobacteria</taxon>
        <taxon>Halobacteriales</taxon>
        <taxon>Haloferacaceae</taxon>
        <taxon>Halopenitus</taxon>
    </lineage>
</organism>
<proteinExistence type="predicted"/>
<gene>
    <name evidence="1" type="ORF">SAMN05192561_1227</name>
</gene>
<dbReference type="STRING" id="1267564.SAMN05192561_1227"/>
<reference evidence="1 2" key="1">
    <citation type="submission" date="2016-10" db="EMBL/GenBank/DDBJ databases">
        <authorList>
            <person name="de Groot N.N."/>
        </authorList>
    </citation>
    <scope>NUCLEOTIDE SEQUENCE [LARGE SCALE GENOMIC DNA]</scope>
    <source>
        <strain evidence="1 2">IBRC-M10418</strain>
    </source>
</reference>
<dbReference type="EMBL" id="FNWU01000022">
    <property type="protein sequence ID" value="SEH65522.1"/>
    <property type="molecule type" value="Genomic_DNA"/>
</dbReference>
<accession>A0A1H6JZT1</accession>
<dbReference type="RefSeq" id="WP_092817901.1">
    <property type="nucleotide sequence ID" value="NZ_FNWU01000022.1"/>
</dbReference>
<protein>
    <submittedName>
        <fullName evidence="1">Uncharacterized protein</fullName>
    </submittedName>
</protein>